<dbReference type="SUPFAM" id="SSF48452">
    <property type="entry name" value="TPR-like"/>
    <property type="match status" value="2"/>
</dbReference>
<evidence type="ECO:0000256" key="1">
    <source>
        <dbReference type="ARBA" id="ARBA00000085"/>
    </source>
</evidence>
<evidence type="ECO:0000256" key="3">
    <source>
        <dbReference type="ARBA" id="ARBA00022553"/>
    </source>
</evidence>
<keyword evidence="8" id="KW-0802">TPR repeat</keyword>
<keyword evidence="4" id="KW-0808">Transferase</keyword>
<dbReference type="Gene3D" id="1.25.40.10">
    <property type="entry name" value="Tetratricopeptide repeat domain"/>
    <property type="match status" value="2"/>
</dbReference>
<keyword evidence="6" id="KW-0418">Kinase</keyword>
<dbReference type="EMBL" id="JAERRB010000019">
    <property type="protein sequence ID" value="MBL0745809.1"/>
    <property type="molecule type" value="Genomic_DNA"/>
</dbReference>
<reference evidence="10 11" key="1">
    <citation type="submission" date="2021-01" db="EMBL/GenBank/DDBJ databases">
        <title>Chryseolinea sp. Jin1 Genome sequencing and assembly.</title>
        <authorList>
            <person name="Kim I."/>
        </authorList>
    </citation>
    <scope>NUCLEOTIDE SEQUENCE [LARGE SCALE GENOMIC DNA]</scope>
    <source>
        <strain evidence="10 11">Jin1</strain>
    </source>
</reference>
<evidence type="ECO:0000259" key="9">
    <source>
        <dbReference type="PROSITE" id="PS50109"/>
    </source>
</evidence>
<evidence type="ECO:0000256" key="7">
    <source>
        <dbReference type="ARBA" id="ARBA00022840"/>
    </source>
</evidence>
<dbReference type="Pfam" id="PF02518">
    <property type="entry name" value="HATPase_c"/>
    <property type="match status" value="1"/>
</dbReference>
<proteinExistence type="predicted"/>
<dbReference type="InterPro" id="IPR003594">
    <property type="entry name" value="HATPase_dom"/>
</dbReference>
<keyword evidence="7" id="KW-0067">ATP-binding</keyword>
<evidence type="ECO:0000256" key="6">
    <source>
        <dbReference type="ARBA" id="ARBA00022777"/>
    </source>
</evidence>
<dbReference type="Gene3D" id="3.30.565.10">
    <property type="entry name" value="Histidine kinase-like ATPase, C-terminal domain"/>
    <property type="match status" value="1"/>
</dbReference>
<organism evidence="10 11">
    <name type="scientific">Chryseolinea lacunae</name>
    <dbReference type="NCBI Taxonomy" id="2801331"/>
    <lineage>
        <taxon>Bacteria</taxon>
        <taxon>Pseudomonadati</taxon>
        <taxon>Bacteroidota</taxon>
        <taxon>Cytophagia</taxon>
        <taxon>Cytophagales</taxon>
        <taxon>Fulvivirgaceae</taxon>
        <taxon>Chryseolinea</taxon>
    </lineage>
</organism>
<dbReference type="InterPro" id="IPR011990">
    <property type="entry name" value="TPR-like_helical_dom_sf"/>
</dbReference>
<dbReference type="EC" id="2.7.13.3" evidence="2"/>
<evidence type="ECO:0000256" key="8">
    <source>
        <dbReference type="PROSITE-ProRule" id="PRU00339"/>
    </source>
</evidence>
<evidence type="ECO:0000256" key="5">
    <source>
        <dbReference type="ARBA" id="ARBA00022741"/>
    </source>
</evidence>
<dbReference type="RefSeq" id="WP_202016444.1">
    <property type="nucleotide sequence ID" value="NZ_JAERRB010000019.1"/>
</dbReference>
<sequence>MLPNRILRHALHRGLYTLFPVMLLSISAAGQSLTSGALRDIKTQLATTIADTTRVRLLLILSSHATAHVDRITARDSALQFARTAHALSAKIHYDSGIYRSYLHEIRVWVEVNNGKYWLGEIDTVALRNARAAQSKFIVFVRSRGSIDQLGAAYSEVATLHLNGGYAVESVGLYDSAQVCYRTSANALQESHALYGLGLSYNQLGKLKESLPIYHRSIKLAEPTGGPHLYCLYGILGRTYNNLGGYSIALKYQMKAMQLAEAAKDTTDEMGAIHLFLGMTYSKLRKYALAREHFEKAYHIDRHYTAHHANEFFAAATNLADAISIKNPQDAIDFLIRLKEEYKALMTPGRTRNIDFGLMSAYIRKRDYITGQLYCNKLIAIPETVPGALYRSEAIGQFLVVSGQYRTAEKYLANAAQIAKTEGRMYNLQNIYLLWHKVDSAKRDYAAALEKFKLHKAYGDSTLNESKEKEIALLEIEYETAKKEQSIALLTKDSELSQQQLAQSKFQQNGSLAALAVAVLISGLVVNQYRIKKKNNTELTQRQQEIQSMNTVLQRTIIEKEWLLKEVNHRVKNNLQTVVSLLETQSYSVQGSEAASAIRDSQNRVHAMSLIHQKLNLTEHRTSINMSAYLSELTEYLRDSFSTGRLIDFQLFVQAIVLDVSQAIPIGLILNEAVTNAIKYAFPTESKENCQVIISMKQDKDQKVSLTIADNGCGLPPDFDPRGKHFGMGLNLLHGLTTDLDGRCTIGTHNGTGVLIEVVFNANVLNFIGHR</sequence>
<dbReference type="InterPro" id="IPR011495">
    <property type="entry name" value="Sig_transdc_His_kin_sub2_dim/P"/>
</dbReference>
<feature type="domain" description="Histidine kinase" evidence="9">
    <location>
        <begin position="566"/>
        <end position="764"/>
    </location>
</feature>
<dbReference type="Pfam" id="PF07568">
    <property type="entry name" value="HisKA_2"/>
    <property type="match status" value="1"/>
</dbReference>
<comment type="catalytic activity">
    <reaction evidence="1">
        <text>ATP + protein L-histidine = ADP + protein N-phospho-L-histidine.</text>
        <dbReference type="EC" id="2.7.13.3"/>
    </reaction>
</comment>
<comment type="caution">
    <text evidence="10">The sequence shown here is derived from an EMBL/GenBank/DDBJ whole genome shotgun (WGS) entry which is preliminary data.</text>
</comment>
<feature type="repeat" description="TPR" evidence="8">
    <location>
        <begin position="191"/>
        <end position="224"/>
    </location>
</feature>
<protein>
    <recommendedName>
        <fullName evidence="2">histidine kinase</fullName>
        <ecNumber evidence="2">2.7.13.3</ecNumber>
    </recommendedName>
</protein>
<evidence type="ECO:0000256" key="4">
    <source>
        <dbReference type="ARBA" id="ARBA00022679"/>
    </source>
</evidence>
<dbReference type="Pfam" id="PF13181">
    <property type="entry name" value="TPR_8"/>
    <property type="match status" value="2"/>
</dbReference>
<dbReference type="PANTHER" id="PTHR41523">
    <property type="entry name" value="TWO-COMPONENT SYSTEM SENSOR PROTEIN"/>
    <property type="match status" value="1"/>
</dbReference>
<dbReference type="Gene3D" id="3.30.450.20">
    <property type="entry name" value="PAS domain"/>
    <property type="match status" value="1"/>
</dbReference>
<evidence type="ECO:0000313" key="11">
    <source>
        <dbReference type="Proteomes" id="UP000613030"/>
    </source>
</evidence>
<keyword evidence="3" id="KW-0597">Phosphoprotein</keyword>
<accession>A0ABS1L298</accession>
<feature type="repeat" description="TPR" evidence="8">
    <location>
        <begin position="271"/>
        <end position="304"/>
    </location>
</feature>
<evidence type="ECO:0000256" key="2">
    <source>
        <dbReference type="ARBA" id="ARBA00012438"/>
    </source>
</evidence>
<dbReference type="PROSITE" id="PS50109">
    <property type="entry name" value="HIS_KIN"/>
    <property type="match status" value="1"/>
</dbReference>
<dbReference type="SMART" id="SM00387">
    <property type="entry name" value="HATPase_c"/>
    <property type="match status" value="1"/>
</dbReference>
<evidence type="ECO:0000313" key="10">
    <source>
        <dbReference type="EMBL" id="MBL0745809.1"/>
    </source>
</evidence>
<dbReference type="InterPro" id="IPR036890">
    <property type="entry name" value="HATPase_C_sf"/>
</dbReference>
<dbReference type="InterPro" id="IPR019734">
    <property type="entry name" value="TPR_rpt"/>
</dbReference>
<gene>
    <name evidence="10" type="ORF">JI741_31535</name>
</gene>
<name>A0ABS1L298_9BACT</name>
<dbReference type="InterPro" id="IPR005467">
    <property type="entry name" value="His_kinase_dom"/>
</dbReference>
<dbReference type="SUPFAM" id="SSF55874">
    <property type="entry name" value="ATPase domain of HSP90 chaperone/DNA topoisomerase II/histidine kinase"/>
    <property type="match status" value="1"/>
</dbReference>
<dbReference type="PANTHER" id="PTHR41523:SF8">
    <property type="entry name" value="ETHYLENE RESPONSE SENSOR PROTEIN"/>
    <property type="match status" value="1"/>
</dbReference>
<dbReference type="SMART" id="SM00028">
    <property type="entry name" value="TPR"/>
    <property type="match status" value="4"/>
</dbReference>
<dbReference type="PROSITE" id="PS50005">
    <property type="entry name" value="TPR"/>
    <property type="match status" value="2"/>
</dbReference>
<dbReference type="Proteomes" id="UP000613030">
    <property type="component" value="Unassembled WGS sequence"/>
</dbReference>
<keyword evidence="5" id="KW-0547">Nucleotide-binding</keyword>
<keyword evidence="11" id="KW-1185">Reference proteome</keyword>